<dbReference type="AlphaFoldDB" id="A0A930W0M5"/>
<feature type="domain" description="DUF1828" evidence="1">
    <location>
        <begin position="34"/>
        <end position="125"/>
    </location>
</feature>
<organism evidence="3 4">
    <name type="scientific">Lancefieldella rimae</name>
    <dbReference type="NCBI Taxonomy" id="1383"/>
    <lineage>
        <taxon>Bacteria</taxon>
        <taxon>Bacillati</taxon>
        <taxon>Actinomycetota</taxon>
        <taxon>Coriobacteriia</taxon>
        <taxon>Coriobacteriales</taxon>
        <taxon>Atopobiaceae</taxon>
        <taxon>Lancefieldella</taxon>
    </lineage>
</organism>
<evidence type="ECO:0000259" key="1">
    <source>
        <dbReference type="Pfam" id="PF08861"/>
    </source>
</evidence>
<dbReference type="InterPro" id="IPR014961">
    <property type="entry name" value="DUF1829"/>
</dbReference>
<evidence type="ECO:0000259" key="2">
    <source>
        <dbReference type="Pfam" id="PF08862"/>
    </source>
</evidence>
<dbReference type="InterPro" id="IPR014960">
    <property type="entry name" value="DUF1828"/>
</dbReference>
<proteinExistence type="predicted"/>
<dbReference type="Pfam" id="PF08861">
    <property type="entry name" value="DUF1828"/>
    <property type="match status" value="1"/>
</dbReference>
<gene>
    <name evidence="3" type="ORF">HXK26_02965</name>
</gene>
<dbReference type="Proteomes" id="UP000698335">
    <property type="component" value="Unassembled WGS sequence"/>
</dbReference>
<reference evidence="3" key="1">
    <citation type="submission" date="2020-04" db="EMBL/GenBank/DDBJ databases">
        <title>Deep metagenomics examines the oral microbiome during advanced dental caries in children, revealing novel taxa and co-occurrences with host molecules.</title>
        <authorList>
            <person name="Baker J.L."/>
            <person name="Morton J.T."/>
            <person name="Dinis M."/>
            <person name="Alvarez R."/>
            <person name="Tran N.C."/>
            <person name="Knight R."/>
            <person name="Edlund A."/>
        </authorList>
    </citation>
    <scope>NUCLEOTIDE SEQUENCE</scope>
    <source>
        <strain evidence="3">JCVI_38_bin.5</strain>
    </source>
</reference>
<sequence>MRVEQANKIIEGYSKWVTANMSAVQQGDAVRIISPMLDRNNDYMSVFIGESSDGGYTLTDLGETISDLELSGLSLSSEKRNEKLDQVLAGFGVSKTDSDELFVIAGDDNDILLKMNMMLQAMASVDDLFYLNQESVRSLFYEDIGKWMDANKIRAVEGPSYIGRSGLYYKFDYAIPGRNIRENKLIKAVNHPVEGKVRNALFGWEDVKERRTGSVGYVFLNSHNSKDGKIDPSVIRACETYGMKPIQWGIDEDKYIEELAA</sequence>
<evidence type="ECO:0000313" key="4">
    <source>
        <dbReference type="Proteomes" id="UP000698335"/>
    </source>
</evidence>
<protein>
    <submittedName>
        <fullName evidence="3">DUF1829 domain-containing protein</fullName>
    </submittedName>
</protein>
<accession>A0A930W0M5</accession>
<dbReference type="Pfam" id="PF08862">
    <property type="entry name" value="DUF1829"/>
    <property type="match status" value="1"/>
</dbReference>
<dbReference type="EMBL" id="JABZGW010000091">
    <property type="protein sequence ID" value="MBF4807643.1"/>
    <property type="molecule type" value="Genomic_DNA"/>
</dbReference>
<name>A0A930W0M5_9ACTN</name>
<evidence type="ECO:0000313" key="3">
    <source>
        <dbReference type="EMBL" id="MBF4807643.1"/>
    </source>
</evidence>
<comment type="caution">
    <text evidence="3">The sequence shown here is derived from an EMBL/GenBank/DDBJ whole genome shotgun (WGS) entry which is preliminary data.</text>
</comment>
<feature type="domain" description="DUF1829" evidence="2">
    <location>
        <begin position="163"/>
        <end position="248"/>
    </location>
</feature>